<name>A0A7S3RA88_DUNTE</name>
<evidence type="ECO:0000313" key="1">
    <source>
        <dbReference type="EMBL" id="CAE0506825.1"/>
    </source>
</evidence>
<protein>
    <recommendedName>
        <fullName evidence="2">BACK domain-containing protein</fullName>
    </recommendedName>
</protein>
<organism evidence="1">
    <name type="scientific">Dunaliella tertiolecta</name>
    <name type="common">Green alga</name>
    <dbReference type="NCBI Taxonomy" id="3047"/>
    <lineage>
        <taxon>Eukaryota</taxon>
        <taxon>Viridiplantae</taxon>
        <taxon>Chlorophyta</taxon>
        <taxon>core chlorophytes</taxon>
        <taxon>Chlorophyceae</taxon>
        <taxon>CS clade</taxon>
        <taxon>Chlamydomonadales</taxon>
        <taxon>Dunaliellaceae</taxon>
        <taxon>Dunaliella</taxon>
    </lineage>
</organism>
<dbReference type="EMBL" id="HBIP01035982">
    <property type="protein sequence ID" value="CAE0506825.1"/>
    <property type="molecule type" value="Transcribed_RNA"/>
</dbReference>
<dbReference type="AlphaFoldDB" id="A0A7S3RA88"/>
<proteinExistence type="predicted"/>
<evidence type="ECO:0008006" key="2">
    <source>
        <dbReference type="Google" id="ProtNLM"/>
    </source>
</evidence>
<sequence>MDENDELAAFYDFQVIFVPGLRRKVDGEEHGGPRKKQRTTVGATQNADAASLPGAVVVPTSKLLLGFHSGVLRSMLVDCKNEETLVVPCDDPEHAEAGRLVVEMILDLPRPTHLKKHDNLWHSLPPSQLIRCIHFAVFWDAQSCVELCIDSLTKVDLLHLSIEDVEALLDLPGAVQVVESQQRKVEEVCRKRLMQEFKNVPQVLADDALTHRLCSLSSSALALLCQCDLGSRGSRPCYLALWFSRAQGVTVTDMKKLLKMIPLLDVNLLLFLPPVCRGRDLCMKWLLFRFGIVHLAITNRDLRLMFCSLPFPVVSLFARLSMLYVYNENDVAVLLSYWCSANASRATPQKFAELSSLLRVGCLSPSFRHSILPKLSWFTKSALLPNFNVAWEADGDKMASKLGPSDADSIPPAWTAPPRRFGLPRLTSDLADTLLEHSFSRSEVVAMVESALQAGSREGIESPPLYYGGCFWKIRVELNVPGGCAVGVFLRCVTELPLPEPTLAGAAYSLRVLRDDGYLGIGGSDSRQWFKESQGLGMFADDVRIRSVGELDELLVDNQLRISCRMKDIA</sequence>
<gene>
    <name evidence="1" type="ORF">DTER00134_LOCUS21901</name>
</gene>
<accession>A0A7S3RA88</accession>
<dbReference type="InterPro" id="IPR002083">
    <property type="entry name" value="MATH/TRAF_dom"/>
</dbReference>
<reference evidence="1" key="1">
    <citation type="submission" date="2021-01" db="EMBL/GenBank/DDBJ databases">
        <authorList>
            <person name="Corre E."/>
            <person name="Pelletier E."/>
            <person name="Niang G."/>
            <person name="Scheremetjew M."/>
            <person name="Finn R."/>
            <person name="Kale V."/>
            <person name="Holt S."/>
            <person name="Cochrane G."/>
            <person name="Meng A."/>
            <person name="Brown T."/>
            <person name="Cohen L."/>
        </authorList>
    </citation>
    <scope>NUCLEOTIDE SEQUENCE</scope>
    <source>
        <strain evidence="1">CCMP1320</strain>
    </source>
</reference>
<dbReference type="CDD" id="cd00121">
    <property type="entry name" value="MATH"/>
    <property type="match status" value="1"/>
</dbReference>